<dbReference type="RefSeq" id="WP_380199566.1">
    <property type="nucleotide sequence ID" value="NZ_JBHTEK010000001.1"/>
</dbReference>
<gene>
    <name evidence="1" type="ORF">ACFQT0_00780</name>
</gene>
<evidence type="ECO:0000313" key="2">
    <source>
        <dbReference type="Proteomes" id="UP001596513"/>
    </source>
</evidence>
<evidence type="ECO:0000313" key="1">
    <source>
        <dbReference type="EMBL" id="MFC7666130.1"/>
    </source>
</evidence>
<reference evidence="2" key="1">
    <citation type="journal article" date="2019" name="Int. J. Syst. Evol. Microbiol.">
        <title>The Global Catalogue of Microorganisms (GCM) 10K type strain sequencing project: providing services to taxonomists for standard genome sequencing and annotation.</title>
        <authorList>
            <consortium name="The Broad Institute Genomics Platform"/>
            <consortium name="The Broad Institute Genome Sequencing Center for Infectious Disease"/>
            <person name="Wu L."/>
            <person name="Ma J."/>
        </authorList>
    </citation>
    <scope>NUCLEOTIDE SEQUENCE [LARGE SCALE GENOMIC DNA]</scope>
    <source>
        <strain evidence="2">JCM 19635</strain>
    </source>
</reference>
<organism evidence="1 2">
    <name type="scientific">Hymenobacter humi</name>
    <dbReference type="NCBI Taxonomy" id="1411620"/>
    <lineage>
        <taxon>Bacteria</taxon>
        <taxon>Pseudomonadati</taxon>
        <taxon>Bacteroidota</taxon>
        <taxon>Cytophagia</taxon>
        <taxon>Cytophagales</taxon>
        <taxon>Hymenobacteraceae</taxon>
        <taxon>Hymenobacter</taxon>
    </lineage>
</organism>
<sequence length="61" mass="6725">MPARLGKYYAVAKGEKAYLHLDRPVYATGETIWFSAYVVDASRHQARLAQPGAARGFAVAR</sequence>
<dbReference type="EMBL" id="JBHTEK010000001">
    <property type="protein sequence ID" value="MFC7666130.1"/>
    <property type="molecule type" value="Genomic_DNA"/>
</dbReference>
<protein>
    <submittedName>
        <fullName evidence="1">Uncharacterized protein</fullName>
    </submittedName>
</protein>
<keyword evidence="2" id="KW-1185">Reference proteome</keyword>
<comment type="caution">
    <text evidence="1">The sequence shown here is derived from an EMBL/GenBank/DDBJ whole genome shotgun (WGS) entry which is preliminary data.</text>
</comment>
<accession>A0ABW2U0Y4</accession>
<name>A0ABW2U0Y4_9BACT</name>
<dbReference type="Proteomes" id="UP001596513">
    <property type="component" value="Unassembled WGS sequence"/>
</dbReference>
<proteinExistence type="predicted"/>